<dbReference type="RefSeq" id="XP_006959878.1">
    <property type="nucleotide sequence ID" value="XM_006959816.1"/>
</dbReference>
<feature type="region of interest" description="Disordered" evidence="4">
    <location>
        <begin position="439"/>
        <end position="570"/>
    </location>
</feature>
<dbReference type="eggNOG" id="KOG0997">
    <property type="taxonomic scope" value="Eukaryota"/>
</dbReference>
<sequence length="690" mass="78170">MSVVDRLSHQLNKSKECTYKDSNDNTLINSTNFKKNFLQKYFILTENGKPVFNSDEFHDSYRLSNKQFNLALKSKASLNSLKTASINSLRMGNLNELRHNDDENEEEFDYTSLIGVLTLVHNLINLENDEIKYIKSNNDLTIHFNKFDHLIYVYISNLKESNKIISQRLGLLHQQLLSIIPKYHIDNIFRTKPNYDLRQLVEGSEGLLKSFIIKLESNFNYNLMGIQPFKMDLKFRNLIGSMLLPPKHLKSHHLYTILFAYGKVVTIVRPKKHSIHPTDLIIVLNTVTSSPSLRNCQSWLPISLPKFTSKGFLNAYIAFEGPSAQLKGELGLSNQPEIGVIHISGNPESFEDISDWWDETKKKLKENDVFDHIYKSANESAYSCGDVAVPGVRHFVFKNKANVQITCPTYDSPYAEDMHSRQRLLNSYDELYNRVRSTSATSGIGIPSSKSSDSLRSSAKDKDTIAESTSRSSVIGDRTSVIGDRSSTIDGAESVIDNNGTNADGDDNEDVTTSESARVNDLADQNTNTSEQTVQPEVADQQDERRVNDKDDTKQTDNQHDKNDTTVITKRNDKTLSKQLYQATITTPTNLLKTTTSMMGGLLTVPSIPQFGQRSTQSTRSTPQHVRQRSSYYIKNEYEGVLVWSTRIFELYIALPASMPHRAAINSAQSLVKWIRREEQSLFLGNTPTF</sequence>
<accession>I4Y865</accession>
<evidence type="ECO:0000256" key="2">
    <source>
        <dbReference type="ARBA" id="ARBA00018132"/>
    </source>
</evidence>
<dbReference type="Pfam" id="PF19037">
    <property type="entry name" value="Fuz_longin_2"/>
    <property type="match status" value="1"/>
</dbReference>
<comment type="function">
    <text evidence="3">Required for multiple vacuole delivery pathways including the cytoplasm to vacuole transport (Cvt), autophagy, pexophagy and endocytosis.</text>
</comment>
<dbReference type="InterPro" id="IPR004353">
    <property type="entry name" value="Mon1"/>
</dbReference>
<dbReference type="Pfam" id="PF19036">
    <property type="entry name" value="Fuz_longin_1"/>
    <property type="match status" value="1"/>
</dbReference>
<keyword evidence="3" id="KW-0472">Membrane</keyword>
<dbReference type="Pfam" id="PF19038">
    <property type="entry name" value="Fuz_longin_3"/>
    <property type="match status" value="2"/>
</dbReference>
<dbReference type="GO" id="GO:0006623">
    <property type="term" value="P:protein targeting to vacuole"/>
    <property type="evidence" value="ECO:0007669"/>
    <property type="project" value="UniProtKB-UniRule"/>
</dbReference>
<dbReference type="PANTHER" id="PTHR13027">
    <property type="entry name" value="SAND PROTEIN-RELATED"/>
    <property type="match status" value="1"/>
</dbReference>
<name>I4Y865_WALMC</name>
<evidence type="ECO:0000259" key="6">
    <source>
        <dbReference type="Pfam" id="PF19037"/>
    </source>
</evidence>
<feature type="domain" description="FUZ/MON1/HPS1 third Longin" evidence="7">
    <location>
        <begin position="625"/>
        <end position="679"/>
    </location>
</feature>
<proteinExistence type="inferred from homology"/>
<evidence type="ECO:0000256" key="4">
    <source>
        <dbReference type="SAM" id="MobiDB-lite"/>
    </source>
</evidence>
<evidence type="ECO:0000313" key="8">
    <source>
        <dbReference type="EMBL" id="EIM20157.1"/>
    </source>
</evidence>
<dbReference type="GO" id="GO:0032585">
    <property type="term" value="C:multivesicular body membrane"/>
    <property type="evidence" value="ECO:0007669"/>
    <property type="project" value="UniProtKB-SubCell"/>
</dbReference>
<keyword evidence="3" id="KW-0072">Autophagy</keyword>
<keyword evidence="9" id="KW-1185">Reference proteome</keyword>
<dbReference type="InterPro" id="IPR043970">
    <property type="entry name" value="FUZ/MON1/HPS1_longin_3"/>
</dbReference>
<evidence type="ECO:0000256" key="1">
    <source>
        <dbReference type="ARBA" id="ARBA00004380"/>
    </source>
</evidence>
<reference evidence="8 9" key="1">
    <citation type="journal article" date="2012" name="Fungal Genet. Biol.">
        <title>The genome of the xerotolerant mold Wallemia sebi reveals adaptations to osmotic stress and suggests cryptic sexual reproduction.</title>
        <authorList>
            <person name="Padamsee M."/>
            <person name="Kumar T.K.A."/>
            <person name="Riley R."/>
            <person name="Binder M."/>
            <person name="Boyd A."/>
            <person name="Calvo A.M."/>
            <person name="Furukawa K."/>
            <person name="Hesse C."/>
            <person name="Hohmann S."/>
            <person name="James T.Y."/>
            <person name="LaButti K."/>
            <person name="Lapidus A."/>
            <person name="Lindquist E."/>
            <person name="Lucas S."/>
            <person name="Miller K."/>
            <person name="Shantappa S."/>
            <person name="Grigoriev I.V."/>
            <person name="Hibbett D.S."/>
            <person name="McLaughlin D.J."/>
            <person name="Spatafora J.W."/>
            <person name="Aime M.C."/>
        </authorList>
    </citation>
    <scope>NUCLEOTIDE SEQUENCE [LARGE SCALE GENOMIC DNA]</scope>
    <source>
        <strain evidence="9">ATCC MYA-4683 / CBS 633.66</strain>
    </source>
</reference>
<dbReference type="OMA" id="CESWLPL"/>
<gene>
    <name evidence="8" type="ORF">WALSEDRAFT_48140</name>
</gene>
<dbReference type="PRINTS" id="PR01546">
    <property type="entry name" value="YEAST73DUF"/>
</dbReference>
<dbReference type="GeneID" id="18472443"/>
<dbReference type="GO" id="GO:0035658">
    <property type="term" value="C:Mon1-Ccz1 complex"/>
    <property type="evidence" value="ECO:0007669"/>
    <property type="project" value="TreeGrafter"/>
</dbReference>
<dbReference type="HOGENOM" id="CLU_394938_0_0_1"/>
<dbReference type="GO" id="GO:0000329">
    <property type="term" value="C:fungal-type vacuole membrane"/>
    <property type="evidence" value="ECO:0007669"/>
    <property type="project" value="TreeGrafter"/>
</dbReference>
<feature type="domain" description="FUZ/MON1/HPS1 first Longin" evidence="5">
    <location>
        <begin position="40"/>
        <end position="210"/>
    </location>
</feature>
<dbReference type="GO" id="GO:0006914">
    <property type="term" value="P:autophagy"/>
    <property type="evidence" value="ECO:0007669"/>
    <property type="project" value="UniProtKB-UniRule"/>
</dbReference>
<keyword evidence="3" id="KW-0967">Endosome</keyword>
<keyword evidence="3" id="KW-0653">Protein transport</keyword>
<dbReference type="GO" id="GO:0016192">
    <property type="term" value="P:vesicle-mediated transport"/>
    <property type="evidence" value="ECO:0007669"/>
    <property type="project" value="InterPro"/>
</dbReference>
<feature type="domain" description="FUZ/MON1/HPS1 third Longin" evidence="7">
    <location>
        <begin position="391"/>
        <end position="439"/>
    </location>
</feature>
<feature type="compositionally biased region" description="Basic and acidic residues" evidence="4">
    <location>
        <begin position="542"/>
        <end position="570"/>
    </location>
</feature>
<comment type="similarity">
    <text evidence="3">Belongs to the MON1/SAND family.</text>
</comment>
<keyword evidence="3" id="KW-0926">Vacuole</keyword>
<feature type="domain" description="FUZ/MON1/HPS1 second Longin" evidence="6">
    <location>
        <begin position="253"/>
        <end position="357"/>
    </location>
</feature>
<evidence type="ECO:0000313" key="9">
    <source>
        <dbReference type="Proteomes" id="UP000005242"/>
    </source>
</evidence>
<dbReference type="InParanoid" id="I4Y865"/>
<dbReference type="Proteomes" id="UP000005242">
    <property type="component" value="Unassembled WGS sequence"/>
</dbReference>
<protein>
    <recommendedName>
        <fullName evidence="2 3">Vacuolar fusion protein MON1</fullName>
    </recommendedName>
</protein>
<dbReference type="EMBL" id="JH668242">
    <property type="protein sequence ID" value="EIM20157.1"/>
    <property type="molecule type" value="Genomic_DNA"/>
</dbReference>
<organism evidence="8 9">
    <name type="scientific">Wallemia mellicola (strain ATCC MYA-4683 / CBS 633.66)</name>
    <name type="common">Wallemia sebi (CBS 633.66)</name>
    <dbReference type="NCBI Taxonomy" id="671144"/>
    <lineage>
        <taxon>Eukaryota</taxon>
        <taxon>Fungi</taxon>
        <taxon>Dikarya</taxon>
        <taxon>Basidiomycota</taxon>
        <taxon>Wallemiomycotina</taxon>
        <taxon>Wallemiomycetes</taxon>
        <taxon>Wallemiales</taxon>
        <taxon>Wallemiaceae</taxon>
        <taxon>Wallemia</taxon>
    </lineage>
</organism>
<dbReference type="InterPro" id="IPR043971">
    <property type="entry name" value="FUZ/MON1/HPS1_longin_2"/>
</dbReference>
<evidence type="ECO:0000259" key="5">
    <source>
        <dbReference type="Pfam" id="PF19036"/>
    </source>
</evidence>
<feature type="compositionally biased region" description="Low complexity" evidence="4">
    <location>
        <begin position="448"/>
        <end position="457"/>
    </location>
</feature>
<dbReference type="InterPro" id="IPR043972">
    <property type="entry name" value="FUZ/MON1/HPS1_longin_1"/>
</dbReference>
<dbReference type="AlphaFoldDB" id="I4Y865"/>
<dbReference type="STRING" id="671144.I4Y865"/>
<feature type="compositionally biased region" description="Polar residues" evidence="4">
    <location>
        <begin position="513"/>
        <end position="535"/>
    </location>
</feature>
<comment type="subcellular location">
    <subcellularLocation>
        <location evidence="3">Endosome</location>
        <location evidence="3">Multivesicular body membrane</location>
        <topology evidence="3">Peripheral membrane protein</topology>
    </subcellularLocation>
    <subcellularLocation>
        <location evidence="1 3">Prevacuolar compartment membrane</location>
        <topology evidence="1 3">Peripheral membrane protein</topology>
    </subcellularLocation>
    <subcellularLocation>
        <location evidence="3">Vacuole membrane</location>
        <topology evidence="3">Peripheral membrane protein</topology>
    </subcellularLocation>
</comment>
<dbReference type="OrthoDB" id="272411at2759"/>
<dbReference type="PANTHER" id="PTHR13027:SF7">
    <property type="entry name" value="VACUOLAR FUSION PROTEIN MON1 HOMOLOG"/>
    <property type="match status" value="1"/>
</dbReference>
<evidence type="ECO:0000256" key="3">
    <source>
        <dbReference type="RuleBase" id="RU367048"/>
    </source>
</evidence>
<evidence type="ECO:0000259" key="7">
    <source>
        <dbReference type="Pfam" id="PF19038"/>
    </source>
</evidence>
<dbReference type="KEGG" id="wse:WALSEDRAFT_48140"/>
<keyword evidence="3" id="KW-0813">Transport</keyword>